<dbReference type="AlphaFoldDB" id="A0A252F324"/>
<protein>
    <recommendedName>
        <fullName evidence="9">Indole-3-glycerol phosphate synthase</fullName>
        <shortName evidence="9">IGPS</shortName>
        <ecNumber evidence="9">4.1.1.48</ecNumber>
    </recommendedName>
</protein>
<dbReference type="InterPro" id="IPR013798">
    <property type="entry name" value="Indole-3-glycerol_P_synth_dom"/>
</dbReference>
<evidence type="ECO:0000256" key="4">
    <source>
        <dbReference type="ARBA" id="ARBA00022605"/>
    </source>
</evidence>
<reference evidence="11 12" key="1">
    <citation type="submission" date="2017-05" db="EMBL/GenBank/DDBJ databases">
        <title>Butyricicoccus porcorum sp. nov. a butyrate-producing bacterium from the swine intestinal tract.</title>
        <authorList>
            <person name="Trachsel J."/>
            <person name="Humphrey S."/>
            <person name="Allen H.K."/>
        </authorList>
    </citation>
    <scope>NUCLEOTIDE SEQUENCE [LARGE SCALE GENOMIC DNA]</scope>
    <source>
        <strain evidence="11">BB10</strain>
    </source>
</reference>
<dbReference type="Pfam" id="PF00218">
    <property type="entry name" value="IGPS"/>
    <property type="match status" value="1"/>
</dbReference>
<dbReference type="PANTHER" id="PTHR22854:SF2">
    <property type="entry name" value="INDOLE-3-GLYCEROL-PHOSPHATE SYNTHASE"/>
    <property type="match status" value="1"/>
</dbReference>
<organism evidence="11 12">
    <name type="scientific">Butyricicoccus porcorum</name>
    <dbReference type="NCBI Taxonomy" id="1945634"/>
    <lineage>
        <taxon>Bacteria</taxon>
        <taxon>Bacillati</taxon>
        <taxon>Bacillota</taxon>
        <taxon>Clostridia</taxon>
        <taxon>Eubacteriales</taxon>
        <taxon>Butyricicoccaceae</taxon>
        <taxon>Butyricicoccus</taxon>
    </lineage>
</organism>
<dbReference type="InterPro" id="IPR013785">
    <property type="entry name" value="Aldolase_TIM"/>
</dbReference>
<feature type="domain" description="Indole-3-glycerol phosphate synthase" evidence="10">
    <location>
        <begin position="3"/>
        <end position="255"/>
    </location>
</feature>
<dbReference type="GO" id="GO:0000162">
    <property type="term" value="P:L-tryptophan biosynthetic process"/>
    <property type="evidence" value="ECO:0007669"/>
    <property type="project" value="UniProtKB-UniRule"/>
</dbReference>
<dbReference type="PROSITE" id="PS00614">
    <property type="entry name" value="IGPS"/>
    <property type="match status" value="1"/>
</dbReference>
<comment type="catalytic activity">
    <reaction evidence="1 9">
        <text>1-(2-carboxyphenylamino)-1-deoxy-D-ribulose 5-phosphate + H(+) = (1S,2R)-1-C-(indol-3-yl)glycerol 3-phosphate + CO2 + H2O</text>
        <dbReference type="Rhea" id="RHEA:23476"/>
        <dbReference type="ChEBI" id="CHEBI:15377"/>
        <dbReference type="ChEBI" id="CHEBI:15378"/>
        <dbReference type="ChEBI" id="CHEBI:16526"/>
        <dbReference type="ChEBI" id="CHEBI:58613"/>
        <dbReference type="ChEBI" id="CHEBI:58866"/>
        <dbReference type="EC" id="4.1.1.48"/>
    </reaction>
</comment>
<evidence type="ECO:0000256" key="8">
    <source>
        <dbReference type="ARBA" id="ARBA00023239"/>
    </source>
</evidence>
<dbReference type="FunFam" id="3.20.20.70:FF:000024">
    <property type="entry name" value="Indole-3-glycerol phosphate synthase"/>
    <property type="match status" value="1"/>
</dbReference>
<dbReference type="SUPFAM" id="SSF51366">
    <property type="entry name" value="Ribulose-phoshate binding barrel"/>
    <property type="match status" value="1"/>
</dbReference>
<dbReference type="HAMAP" id="MF_00134_B">
    <property type="entry name" value="IGPS_B"/>
    <property type="match status" value="1"/>
</dbReference>
<keyword evidence="12" id="KW-1185">Reference proteome</keyword>
<dbReference type="OrthoDB" id="9804217at2"/>
<keyword evidence="5 9" id="KW-0210">Decarboxylase</keyword>
<sequence length="260" mass="28295">MILDQLADYARVRVAADKEKTSLDALQHLCADGAAPSRPPFCFERALRGDGLSFICEVKKASPSKGIISKSFPYLDIAAEYEQAGADCISCLTEPKWFLGSDRIFTDIRSRVNTPMIRKDFTVDEYQIYQAKLMGADAVLLICALLDTQTIAHHLEICEKLGLSALVETHDEAEIRSAVEAGARLIGVNNRNLKDFSVDFSNAARLRDLIPADCVYVAESGVKNAADVAALRSIGADAVLMGEVLMRAPDKAALLAQMRG</sequence>
<evidence type="ECO:0000256" key="6">
    <source>
        <dbReference type="ARBA" id="ARBA00022822"/>
    </source>
</evidence>
<keyword evidence="8 9" id="KW-0456">Lyase</keyword>
<accession>A0A252F324</accession>
<evidence type="ECO:0000313" key="12">
    <source>
        <dbReference type="Proteomes" id="UP000194903"/>
    </source>
</evidence>
<dbReference type="PANTHER" id="PTHR22854">
    <property type="entry name" value="TRYPTOPHAN BIOSYNTHESIS PROTEIN"/>
    <property type="match status" value="1"/>
</dbReference>
<dbReference type="InterPro" id="IPR045186">
    <property type="entry name" value="Indole-3-glycerol_P_synth"/>
</dbReference>
<evidence type="ECO:0000256" key="1">
    <source>
        <dbReference type="ARBA" id="ARBA00001633"/>
    </source>
</evidence>
<evidence type="ECO:0000256" key="7">
    <source>
        <dbReference type="ARBA" id="ARBA00023141"/>
    </source>
</evidence>
<comment type="caution">
    <text evidence="11">The sequence shown here is derived from an EMBL/GenBank/DDBJ whole genome shotgun (WGS) entry which is preliminary data.</text>
</comment>
<dbReference type="EC" id="4.1.1.48" evidence="9"/>
<evidence type="ECO:0000256" key="5">
    <source>
        <dbReference type="ARBA" id="ARBA00022793"/>
    </source>
</evidence>
<dbReference type="CDD" id="cd00331">
    <property type="entry name" value="IGPS"/>
    <property type="match status" value="1"/>
</dbReference>
<name>A0A252F324_9FIRM</name>
<dbReference type="InterPro" id="IPR001468">
    <property type="entry name" value="Indole-3-GlycerolPSynthase_CS"/>
</dbReference>
<keyword evidence="4 9" id="KW-0028">Amino-acid biosynthesis</keyword>
<keyword evidence="7 9" id="KW-0057">Aromatic amino acid biosynthesis</keyword>
<comment type="pathway">
    <text evidence="2 9">Amino-acid biosynthesis; L-tryptophan biosynthesis; L-tryptophan from chorismate: step 4/5.</text>
</comment>
<evidence type="ECO:0000256" key="3">
    <source>
        <dbReference type="ARBA" id="ARBA00008737"/>
    </source>
</evidence>
<keyword evidence="6 9" id="KW-0822">Tryptophan biosynthesis</keyword>
<dbReference type="EMBL" id="NHOC01000007">
    <property type="protein sequence ID" value="OUM20122.1"/>
    <property type="molecule type" value="Genomic_DNA"/>
</dbReference>
<evidence type="ECO:0000259" key="10">
    <source>
        <dbReference type="Pfam" id="PF00218"/>
    </source>
</evidence>
<gene>
    <name evidence="9" type="primary">trpC</name>
    <name evidence="11" type="ORF">CBW42_08660</name>
</gene>
<dbReference type="NCBIfam" id="NF001377">
    <property type="entry name" value="PRK00278.2-4"/>
    <property type="match status" value="1"/>
</dbReference>
<dbReference type="Proteomes" id="UP000194903">
    <property type="component" value="Unassembled WGS sequence"/>
</dbReference>
<dbReference type="Gene3D" id="3.20.20.70">
    <property type="entry name" value="Aldolase class I"/>
    <property type="match status" value="1"/>
</dbReference>
<evidence type="ECO:0000256" key="9">
    <source>
        <dbReference type="HAMAP-Rule" id="MF_00134"/>
    </source>
</evidence>
<dbReference type="RefSeq" id="WP_087020067.1">
    <property type="nucleotide sequence ID" value="NZ_CP178353.1"/>
</dbReference>
<dbReference type="GO" id="GO:0004640">
    <property type="term" value="F:phosphoribosylanthranilate isomerase activity"/>
    <property type="evidence" value="ECO:0007669"/>
    <property type="project" value="TreeGrafter"/>
</dbReference>
<evidence type="ECO:0000313" key="11">
    <source>
        <dbReference type="EMBL" id="OUM20122.1"/>
    </source>
</evidence>
<dbReference type="UniPathway" id="UPA00035">
    <property type="reaction ID" value="UER00043"/>
</dbReference>
<dbReference type="InterPro" id="IPR011060">
    <property type="entry name" value="RibuloseP-bd_barrel"/>
</dbReference>
<evidence type="ECO:0000256" key="2">
    <source>
        <dbReference type="ARBA" id="ARBA00004696"/>
    </source>
</evidence>
<dbReference type="GO" id="GO:0004425">
    <property type="term" value="F:indole-3-glycerol-phosphate synthase activity"/>
    <property type="evidence" value="ECO:0007669"/>
    <property type="project" value="UniProtKB-UniRule"/>
</dbReference>
<comment type="similarity">
    <text evidence="3 9">Belongs to the TrpC family.</text>
</comment>
<proteinExistence type="inferred from homology"/>